<reference evidence="6" key="2">
    <citation type="submission" date="2006-01" db="EMBL/GenBank/DDBJ databases">
        <authorList>
            <person name="Genoscope"/>
        </authorList>
    </citation>
    <scope>NUCLEOTIDE SEQUENCE</scope>
</reference>
<organism evidence="6">
    <name type="scientific">Kuenenia stuttgartiensis</name>
    <dbReference type="NCBI Taxonomy" id="174633"/>
    <lineage>
        <taxon>Bacteria</taxon>
        <taxon>Pseudomonadati</taxon>
        <taxon>Planctomycetota</taxon>
        <taxon>Candidatus Brocadiia</taxon>
        <taxon>Candidatus Brocadiales</taxon>
        <taxon>Candidatus Brocadiaceae</taxon>
        <taxon>Candidatus Kuenenia</taxon>
    </lineage>
</organism>
<name>Q1PYM2_KUEST</name>
<keyword evidence="2 4" id="KW-0732">Signal</keyword>
<gene>
    <name evidence="7" type="ORF">KsCSTR_10780</name>
    <name evidence="6" type="ORF">kustd1438</name>
</gene>
<feature type="compositionally biased region" description="Low complexity" evidence="3">
    <location>
        <begin position="3307"/>
        <end position="3316"/>
    </location>
</feature>
<dbReference type="EMBL" id="CP049055">
    <property type="protein sequence ID" value="QII10457.1"/>
    <property type="molecule type" value="Genomic_DNA"/>
</dbReference>
<feature type="domain" description="Big-1" evidence="5">
    <location>
        <begin position="2328"/>
        <end position="2421"/>
    </location>
</feature>
<accession>Q1PYM2</accession>
<evidence type="ECO:0000256" key="2">
    <source>
        <dbReference type="ARBA" id="ARBA00022729"/>
    </source>
</evidence>
<dbReference type="Gene3D" id="2.60.40.1220">
    <property type="match status" value="4"/>
</dbReference>
<feature type="signal peptide" evidence="4">
    <location>
        <begin position="1"/>
        <end position="24"/>
    </location>
</feature>
<reference evidence="7 8" key="3">
    <citation type="submission" date="2020-02" db="EMBL/GenBank/DDBJ databases">
        <title>Newly sequenced genome of strain CSTR1 showed variability in Candidatus Kuenenia stuttgartiensis genomes.</title>
        <authorList>
            <person name="Ding C."/>
            <person name="Adrian L."/>
        </authorList>
    </citation>
    <scope>NUCLEOTIDE SEQUENCE [LARGE SCALE GENOMIC DNA]</scope>
    <source>
        <strain evidence="7 8">CSTR1</strain>
    </source>
</reference>
<comment type="similarity">
    <text evidence="1">Belongs to the intimin/invasin family.</text>
</comment>
<evidence type="ECO:0000259" key="5">
    <source>
        <dbReference type="PROSITE" id="PS51127"/>
    </source>
</evidence>
<dbReference type="PROSITE" id="PS51127">
    <property type="entry name" value="BIG1"/>
    <property type="match status" value="1"/>
</dbReference>
<reference evidence="6" key="1">
    <citation type="journal article" date="2006" name="Nature">
        <title>Deciphering the evolution and metabolism of an anammox bacterium from a community genome.</title>
        <authorList>
            <person name="Strous M."/>
            <person name="Pelletier E."/>
            <person name="Mangenot S."/>
            <person name="Rattei T."/>
            <person name="Lehner A."/>
            <person name="Taylor M.W."/>
            <person name="Horn M."/>
            <person name="Daims H."/>
            <person name="Bartol-Mavel D."/>
            <person name="Wincker P."/>
            <person name="Barbe V."/>
            <person name="Fonknechten N."/>
            <person name="Vallenet D."/>
            <person name="Segurens B."/>
            <person name="Schenowitz-Truong C."/>
            <person name="Medigue C."/>
            <person name="Collingro A."/>
            <person name="Snel B."/>
            <person name="Dutilh B.E."/>
            <person name="OpDenCamp H.J.M."/>
            <person name="vanDerDrift C."/>
            <person name="Cirpus I."/>
            <person name="vanDePas-Schoonen K.T."/>
            <person name="Harhangi H.R."/>
            <person name="vanNiftrik L."/>
            <person name="Schmid M."/>
            <person name="Keltjens J."/>
            <person name="vanDeVossenberg J."/>
            <person name="Kartal B."/>
            <person name="Meier H."/>
            <person name="Frishman D."/>
            <person name="Huynen M.A."/>
            <person name="Mewes H."/>
            <person name="Weissenbach J."/>
            <person name="Jetten M.S.M."/>
            <person name="Wagner M."/>
            <person name="LePaslier D."/>
        </authorList>
    </citation>
    <scope>NUCLEOTIDE SEQUENCE</scope>
</reference>
<evidence type="ECO:0000256" key="1">
    <source>
        <dbReference type="ARBA" id="ARBA00010116"/>
    </source>
</evidence>
<dbReference type="InterPro" id="IPR008964">
    <property type="entry name" value="Invasin/intimin_cell_adhesion"/>
</dbReference>
<dbReference type="RefSeq" id="WP_164994562.1">
    <property type="nucleotide sequence ID" value="NZ_CP049055.1"/>
</dbReference>
<dbReference type="SUPFAM" id="SSF49373">
    <property type="entry name" value="Invasin/intimin cell-adhesion fragments"/>
    <property type="match status" value="2"/>
</dbReference>
<feature type="compositionally biased region" description="Pro residues" evidence="3">
    <location>
        <begin position="3274"/>
        <end position="3286"/>
    </location>
</feature>
<protein>
    <submittedName>
        <fullName evidence="7">Putative division ring protein</fullName>
    </submittedName>
</protein>
<feature type="region of interest" description="Disordered" evidence="3">
    <location>
        <begin position="3268"/>
        <end position="3326"/>
    </location>
</feature>
<dbReference type="Pfam" id="PF13205">
    <property type="entry name" value="Big_5"/>
    <property type="match status" value="5"/>
</dbReference>
<evidence type="ECO:0000313" key="6">
    <source>
        <dbReference type="EMBL" id="CAJ72183.1"/>
    </source>
</evidence>
<dbReference type="Proteomes" id="UP000501926">
    <property type="component" value="Chromosome"/>
</dbReference>
<evidence type="ECO:0000256" key="3">
    <source>
        <dbReference type="SAM" id="MobiDB-lite"/>
    </source>
</evidence>
<sequence>MNKFIILTLFILTLAFAGDAEALAAGTVRWSGATSSAWETASNWTTVSGTPSLPPASDDAVEIGTGAITNQPTITTSTTIASLTYGNSAASTLTINGNLTISGDITNTITTTARVHNINLASGVTLSCVNADLSPARSGSHMTITFNGGIFSCSGDFTAQPTAATTNITLTVGTGTFTVGGTTLQGAATSQQRNCDITVSTGALTFSGDYIKNGAGSDLTSSDAATISFGGDITNTRGTFNLSKATTTLASTTTIAPTVSMTFGNLAIDGTATVNSGTLTIAENLSVNGTGTLNLGGVTSTVTGPTTIDGTVNITSDTGTKIFVGLVTIDAGGTWDNSANEAVTFRGGITHNGATFTAGTGVQTFATNSQEIGGTTAISISSITVTGVTLTNSTILTVGTALSGTGGLTQGSNAVLNIGGTSAITTLTATANPNTVNYTSTTASQTVKGTTYHHLTINKSGQTATLGATTTVNGDLTITAGTLNTGAYTLAANGITSVTGTLGITSTTGTKTFTGMVTINSGGVWNNSANEAVTFQGGITHNGAAFTAGTAVQTFDINSQVIGGTTAISIPRVTVTGVTLTNSITLMVGTALSGTGGITQESNAVLNIGGTSDITTLTASASGNVVNYNGSATQAIHAGTYVTLKVNNTAGGTLGGNITVNTLTIGDVTSNSVFSDGGYVITLSGSSVLNLTSGTVKLGSATVGTTFPSFNTLNIASGTTVEYTSGITQTVSGTPGYQNLTISGAGTKTPDSTLTIAGNLTVNASGGTFNLGAAFNHTITGNVVLTAGTLNGGSSTLTLYGNWTGSGTFPANTGTVVFTGTNDQTIGSKTTTFNHLTINKASNTASFGATITINGNLTITSGTLGIGGVTSTVTGTTSVTGAINITSKSNTKTFGDIIINDGGAMDFTVTEGVTMNGNLQIDGTGSITGTQGTWTFQKSGGGGTLSGTAASKSLTAATFTTDYSVDSDFSIPTITVASGATLTNNATLTVETALSSSGSGSGRELIQGSGAVLNIGGSSGITTLTATANPNTVNYNGAGNQTVKGTTYHHLTINKVSNTATLGATTTVNGVLTVTAGTFNTGSNTLTANGITSIAGTLGITRKTGTKMFVGLVTIDAGGTWNNSANEAVTFQGGIIHNGATFDAGTGVYTFDTNNQAIRGTSAISIPSVTVAEVTLTNNTTLTVDTALSGSGGLTQGSGAVLNIGGTSDITTLTATVNSNTVNYTSTTAAQTVKGTTYHHLTIDKSGRTATLGAAIIVNGDLTITAGTLNTSASNYALTLNGSFVNNATFTANGSNIIIGGTSATPGIAGFSTTGALSFERTASTATLTGNVTAASLTMNGSGGTLNLGSGLSHAINGNVTLTAGTLDGSSGTLSLTGNWTGSATFTAGTGSVNFNGSGAQTITNNATTFNNLTKSGTGTGTLGAAIIVNGTLNITGGTFNTSASNYALTLNGSFTNSATFTANGSNITIGGTSATPNIAGFSTTGALSFERTASTATLTGSVTAASLTMNGSGGTLNPGSGLSHTINGNITLTAGTLDSNSSTLSLTGNWTNNSTFTAGTGVVTFNGTSEQTIAGTSITTFNSLTISNTTVAVSATTNLTVNATLTLTGNLAIGSNTLTMGASATTVGTGDVTGIVKRTTITSNTQYSFGSQFTTITFSDAGTLPTEMSVKITIGSAPSWKTTAITRYYDIIRTGGSGSVATVKLHYHDSELNGNTESNLSSWHYHADPEAAVEERGSSSLNTTDNWIELSNMGIAAFSSIFGDFEWTLANRVATDIVWDGDFSTDWTDPANWIGGVPGATGDVIIPALPSGNYSPVLPSSVTINSMTIRSGGILNGTSSSQLTIDGSNGCWVNNGTFNPDTSTVIFTNAAASMSGETNFYNITIDAGAELTMSTDNIMRIAGAITNNGTWRARFLINTVEYNGGDQTVLNPNGGTVGYWHLILSGTGTKTMPASALTIDGDFSMSETASAAAGGAMTVSGSLTIGSSAAFDSGSFSHSIGGDFTNNGAFTASTSTITLNGTAAQTIGGTTTAFNNLTISNTGAAVSVNTNFSIDGTLDVDLNAVLSPGASVVISGSGALTGNGTVKVTRTATTPDFNAQYTISNKTLTDLTVEYTGTAAQEVSALTYGNLKVNNSSGVTLGGSATVNGTLTVSGGILTTGSSNTLTLGSSGILSETNDTDGNTTNDSVVTGNIQTTRTLSTGVNETFGGLGIQINAAGSAPGSTVVLRKTGTGTAQTIDGVAGINRIFVITPTTNAGLDATLVSKYADNELNGINEANLIYAKSTDGGTTWPSRYVPSRDTDANTLSLTGVDAFSQWTAGPFASKYIVSSDDNSPAAGGSVAITAQLADANDNAVSADGKVVTWSSTNGGSFSSGTSITDVNGLATVTFTTSTTAGTVHTVTGTDADNLTGTSGSITTIAGPAKKVVFVQQPSDATAGATISPAVTVQLQDVNGNNVAAAGVDITISLSSGTGELNGTILQTTNASGLATFNDLNINIAGTKNLTASSDGLNSAVSNAFTISAGAVAKVGFSQQPSDTTAGDTISPSVTVQLQDIYGNNVSTGGVSITMTLSYGTGVLSGTTVETTQASGLATFNDLSINLAGTKNLTASSNELASDVSDDFTILAGAATKVGVETEPDGNGEIVPAQGITPGNLITAYAISRDASDNFVANVAADTWSLENITGGVISGDIASSADGKSAVFTGHIAGTAEIKATSGSLTAVNSGTVTVTAGVSFTSPAYGDNDVSVNRAIAAVFSEAMDDSTITTAAFTVSDDIGGNISGTVSYNDRTAEFIPSGILDSDTAYTAVITTEVKDHTGNNMASAYMWSFTTGTSTDDTAPVVSATSPASGATGVAYNGAIAATFSEVVSASTITEATFILSDGVGNIDGTVTSAGATATFTPLTNLALNTTYTATITTGAKDLAGNGMASDYTWSFTTGASADTTAPVVSSTVPANGDTDVVLNGAITAVFGETMSASSLTIATFTVVNGSSTIGGAVSYHGSIATFTPLANLSSNTTYTAALTAGVEDLAGNAMSSAYTWSFTTGTVTDTTPPTVNSTNPSNGASGVAINNATTATFSETMNVSTITTTSFTLSDSSGSISGAVTCDGTTAVFTPLNNLSYSTAYTATITTGVKDLAGNAMASSYTWNFTTVSAPEPPSPPPVVTLTINSTKPLNGAASVAIDTAISATFSMYINGSTLTNDTFILSDGVNKVTGLVTANGAAATFTPLVNLAYSTAYTATITAGVRAANYAGTSLNSNYSWSFTTESAPPQTPTSKPSPTPSPELKFTPTPIFVTSPTPPATETPTPTIPAETPTPSPAPTPGYTVSMSLSKDMAYLFGDTVVVTVTDLGRNADSASEEVLTTAIKVFGVNYYSGKDLLLDLNEDGADSGTFLATIRTGTATTGGASSNVRSNIGVIKTVQGGTATVEYTGKALTEATISRELTFGSFDATLSFDADSYSIGDYAKMMLADAERNTNHTEAEVLPNDVFIETSPFNTTRVRMVETGADTGAFVGTIQVVDSGGTLEYERIQAAAGETLTITYFDEINTTGYPRVVTATAFVAAVTPSPTATAPMPSPTTTPAPVTCIAASIAAHPEELEIVKNESAEIIVTVTGEDGCVAEDVKVKTKVSKNNPEKIKITPSGQKTDANGQVIFTIKAKKGKGKADINFKAKGVNKKIKVTVYLIK</sequence>
<dbReference type="InterPro" id="IPR032812">
    <property type="entry name" value="SbsA_Ig"/>
</dbReference>
<dbReference type="InterPro" id="IPR014755">
    <property type="entry name" value="Cu-Rt/internalin_Ig-like"/>
</dbReference>
<dbReference type="EMBL" id="CT573072">
    <property type="protein sequence ID" value="CAJ72183.1"/>
    <property type="molecule type" value="Genomic_DNA"/>
</dbReference>
<dbReference type="Gene3D" id="2.60.40.10">
    <property type="entry name" value="Immunoglobulins"/>
    <property type="match status" value="1"/>
</dbReference>
<evidence type="ECO:0000313" key="7">
    <source>
        <dbReference type="EMBL" id="QII10457.1"/>
    </source>
</evidence>
<proteinExistence type="inferred from homology"/>
<dbReference type="InterPro" id="IPR003344">
    <property type="entry name" value="Big_1_dom"/>
</dbReference>
<evidence type="ECO:0000256" key="4">
    <source>
        <dbReference type="SAM" id="SignalP"/>
    </source>
</evidence>
<evidence type="ECO:0000313" key="8">
    <source>
        <dbReference type="Proteomes" id="UP000501926"/>
    </source>
</evidence>
<dbReference type="InterPro" id="IPR013783">
    <property type="entry name" value="Ig-like_fold"/>
</dbReference>
<feature type="chain" id="PRO_5033704393" evidence="4">
    <location>
        <begin position="25"/>
        <end position="3690"/>
    </location>
</feature>